<reference evidence="10" key="1">
    <citation type="submission" date="2023-10" db="EMBL/GenBank/DDBJ databases">
        <authorList>
            <person name="Chen Y."/>
            <person name="Shah S."/>
            <person name="Dougan E. K."/>
            <person name="Thang M."/>
            <person name="Chan C."/>
        </authorList>
    </citation>
    <scope>NUCLEOTIDE SEQUENCE [LARGE SCALE GENOMIC DNA]</scope>
</reference>
<evidence type="ECO:0000256" key="8">
    <source>
        <dbReference type="SAM" id="Phobius"/>
    </source>
</evidence>
<evidence type="ECO:0000256" key="3">
    <source>
        <dbReference type="ARBA" id="ARBA00022449"/>
    </source>
</evidence>
<feature type="transmembrane region" description="Helical" evidence="8">
    <location>
        <begin position="296"/>
        <end position="320"/>
    </location>
</feature>
<feature type="region of interest" description="Disordered" evidence="7">
    <location>
        <begin position="389"/>
        <end position="411"/>
    </location>
</feature>
<comment type="subcellular location">
    <subcellularLocation>
        <location evidence="1">Membrane</location>
        <topology evidence="1">Multi-pass membrane protein</topology>
    </subcellularLocation>
</comment>
<evidence type="ECO:0000256" key="1">
    <source>
        <dbReference type="ARBA" id="ARBA00004141"/>
    </source>
</evidence>
<sequence>MASKTVVRAAVTVSVARALSVTGKAGAETKWGMFTDLPRAELQAKDLAASGCGKDLPGYFTIDGLMWEASWQKSKVWNSTDCAQICDANTHCVGFTTRRGHGKLECSLYKGLQKQPDHQAMSFIKCLKGFDTCQDGFQFSHAGTWKNGKRMVRLDDEDIEECQKTCRANRGCVAFTHRVTKVDDKFCIHFEDAGNKEGPKKESRANTYTKCVLEGSLQVEDNSTAEDSGTLEDAASADEPSQAGGPAHAHAPAADEQSQAPGGEQGEATASEDEDALCNGPELFSNLISLYTHSDAGIGVVVGSEIFNLLIIVGAAIMATSSLPLHLDVAPFARDCTFYGLSIGLLYWALLDKQVEFHEALVLLAAAVLYVGAVYFTTDLVAFASKSCSPTSPISPTEARGRARTSSDLTRHRAASFHGVEVQVEEIIHSRMTEAKHLKKKMKASDFDQEAGIDAAPEPQKPAR</sequence>
<evidence type="ECO:0000256" key="2">
    <source>
        <dbReference type="ARBA" id="ARBA00005364"/>
    </source>
</evidence>
<dbReference type="Proteomes" id="UP001189429">
    <property type="component" value="Unassembled WGS sequence"/>
</dbReference>
<evidence type="ECO:0000256" key="5">
    <source>
        <dbReference type="ARBA" id="ARBA00022989"/>
    </source>
</evidence>
<dbReference type="InterPro" id="IPR003609">
    <property type="entry name" value="Pan_app"/>
</dbReference>
<feature type="domain" description="Apple" evidence="9">
    <location>
        <begin position="133"/>
        <end position="212"/>
    </location>
</feature>
<evidence type="ECO:0000313" key="11">
    <source>
        <dbReference type="Proteomes" id="UP001189429"/>
    </source>
</evidence>
<keyword evidence="11" id="KW-1185">Reference proteome</keyword>
<name>A0ABN9V434_9DINO</name>
<accession>A0ABN9V434</accession>
<dbReference type="PANTHER" id="PTHR10846">
    <property type="entry name" value="SODIUM/POTASSIUM/CALCIUM EXCHANGER"/>
    <property type="match status" value="1"/>
</dbReference>
<evidence type="ECO:0000259" key="9">
    <source>
        <dbReference type="PROSITE" id="PS50948"/>
    </source>
</evidence>
<feature type="transmembrane region" description="Helical" evidence="8">
    <location>
        <begin position="332"/>
        <end position="351"/>
    </location>
</feature>
<dbReference type="Gene3D" id="1.20.1420.30">
    <property type="entry name" value="NCX, central ion-binding region"/>
    <property type="match status" value="1"/>
</dbReference>
<keyword evidence="3" id="KW-0813">Transport</keyword>
<protein>
    <recommendedName>
        <fullName evidence="9">Apple domain-containing protein</fullName>
    </recommendedName>
</protein>
<dbReference type="InterPro" id="IPR004481">
    <property type="entry name" value="K/Na/Ca-exchanger"/>
</dbReference>
<keyword evidence="3" id="KW-0050">Antiport</keyword>
<organism evidence="10 11">
    <name type="scientific">Prorocentrum cordatum</name>
    <dbReference type="NCBI Taxonomy" id="2364126"/>
    <lineage>
        <taxon>Eukaryota</taxon>
        <taxon>Sar</taxon>
        <taxon>Alveolata</taxon>
        <taxon>Dinophyceae</taxon>
        <taxon>Prorocentrales</taxon>
        <taxon>Prorocentraceae</taxon>
        <taxon>Prorocentrum</taxon>
    </lineage>
</organism>
<dbReference type="InterPro" id="IPR004837">
    <property type="entry name" value="NaCa_Exmemb"/>
</dbReference>
<feature type="transmembrane region" description="Helical" evidence="8">
    <location>
        <begin position="357"/>
        <end position="376"/>
    </location>
</feature>
<gene>
    <name evidence="10" type="ORF">PCOR1329_LOCUS53334</name>
</gene>
<comment type="caution">
    <text evidence="10">The sequence shown here is derived from an EMBL/GenBank/DDBJ whole genome shotgun (WGS) entry which is preliminary data.</text>
</comment>
<feature type="region of interest" description="Disordered" evidence="7">
    <location>
        <begin position="439"/>
        <end position="464"/>
    </location>
</feature>
<feature type="region of interest" description="Disordered" evidence="7">
    <location>
        <begin position="219"/>
        <end position="275"/>
    </location>
</feature>
<dbReference type="PANTHER" id="PTHR10846:SF8">
    <property type="entry name" value="INNER MEMBRANE PROTEIN YRBG"/>
    <property type="match status" value="1"/>
</dbReference>
<evidence type="ECO:0000313" key="10">
    <source>
        <dbReference type="EMBL" id="CAK0865953.1"/>
    </source>
</evidence>
<keyword evidence="6 8" id="KW-0472">Membrane</keyword>
<keyword evidence="5 8" id="KW-1133">Transmembrane helix</keyword>
<feature type="compositionally biased region" description="Low complexity" evidence="7">
    <location>
        <begin position="243"/>
        <end position="254"/>
    </location>
</feature>
<proteinExistence type="inferred from homology"/>
<dbReference type="Pfam" id="PF01699">
    <property type="entry name" value="Na_Ca_ex"/>
    <property type="match status" value="1"/>
</dbReference>
<dbReference type="EMBL" id="CAUYUJ010016502">
    <property type="protein sequence ID" value="CAK0865953.1"/>
    <property type="molecule type" value="Genomic_DNA"/>
</dbReference>
<dbReference type="PROSITE" id="PS50948">
    <property type="entry name" value="PAN"/>
    <property type="match status" value="1"/>
</dbReference>
<keyword evidence="4 8" id="KW-0812">Transmembrane</keyword>
<evidence type="ECO:0000256" key="6">
    <source>
        <dbReference type="ARBA" id="ARBA00023136"/>
    </source>
</evidence>
<dbReference type="InterPro" id="IPR044880">
    <property type="entry name" value="NCX_ion-bd_dom_sf"/>
</dbReference>
<comment type="similarity">
    <text evidence="2">Belongs to the Ca(2+):cation antiporter (CaCA) (TC 2.A.19) family. SLC24A subfamily.</text>
</comment>
<evidence type="ECO:0000256" key="4">
    <source>
        <dbReference type="ARBA" id="ARBA00022692"/>
    </source>
</evidence>
<evidence type="ECO:0000256" key="7">
    <source>
        <dbReference type="SAM" id="MobiDB-lite"/>
    </source>
</evidence>